<keyword evidence="1" id="KW-1133">Transmembrane helix</keyword>
<evidence type="ECO:0000256" key="1">
    <source>
        <dbReference type="SAM" id="Phobius"/>
    </source>
</evidence>
<dbReference type="Proteomes" id="UP000013827">
    <property type="component" value="Unassembled WGS sequence"/>
</dbReference>
<reference evidence="2" key="2">
    <citation type="submission" date="2024-10" db="UniProtKB">
        <authorList>
            <consortium name="EnsemblProtists"/>
        </authorList>
    </citation>
    <scope>IDENTIFICATION</scope>
</reference>
<feature type="transmembrane region" description="Helical" evidence="1">
    <location>
        <begin position="488"/>
        <end position="508"/>
    </location>
</feature>
<dbReference type="AlphaFoldDB" id="A0A0D3JTL5"/>
<accession>A0A0D3JTL5</accession>
<dbReference type="RefSeq" id="XP_005779279.1">
    <property type="nucleotide sequence ID" value="XM_005779222.1"/>
</dbReference>
<keyword evidence="1" id="KW-0812">Transmembrane</keyword>
<keyword evidence="3" id="KW-1185">Reference proteome</keyword>
<dbReference type="HOGENOM" id="CLU_428609_0_0_1"/>
<dbReference type="PaxDb" id="2903-EOD26850"/>
<keyword evidence="1" id="KW-0472">Membrane</keyword>
<dbReference type="GeneID" id="17272393"/>
<reference evidence="3" key="1">
    <citation type="journal article" date="2013" name="Nature">
        <title>Pan genome of the phytoplankton Emiliania underpins its global distribution.</title>
        <authorList>
            <person name="Read B.A."/>
            <person name="Kegel J."/>
            <person name="Klute M.J."/>
            <person name="Kuo A."/>
            <person name="Lefebvre S.C."/>
            <person name="Maumus F."/>
            <person name="Mayer C."/>
            <person name="Miller J."/>
            <person name="Monier A."/>
            <person name="Salamov A."/>
            <person name="Young J."/>
            <person name="Aguilar M."/>
            <person name="Claverie J.M."/>
            <person name="Frickenhaus S."/>
            <person name="Gonzalez K."/>
            <person name="Herman E.K."/>
            <person name="Lin Y.C."/>
            <person name="Napier J."/>
            <person name="Ogata H."/>
            <person name="Sarno A.F."/>
            <person name="Shmutz J."/>
            <person name="Schroeder D."/>
            <person name="de Vargas C."/>
            <person name="Verret F."/>
            <person name="von Dassow P."/>
            <person name="Valentin K."/>
            <person name="Van de Peer Y."/>
            <person name="Wheeler G."/>
            <person name="Dacks J.B."/>
            <person name="Delwiche C.F."/>
            <person name="Dyhrman S.T."/>
            <person name="Glockner G."/>
            <person name="John U."/>
            <person name="Richards T."/>
            <person name="Worden A.Z."/>
            <person name="Zhang X."/>
            <person name="Grigoriev I.V."/>
            <person name="Allen A.E."/>
            <person name="Bidle K."/>
            <person name="Borodovsky M."/>
            <person name="Bowler C."/>
            <person name="Brownlee C."/>
            <person name="Cock J.M."/>
            <person name="Elias M."/>
            <person name="Gladyshev V.N."/>
            <person name="Groth M."/>
            <person name="Guda C."/>
            <person name="Hadaegh A."/>
            <person name="Iglesias-Rodriguez M.D."/>
            <person name="Jenkins J."/>
            <person name="Jones B.M."/>
            <person name="Lawson T."/>
            <person name="Leese F."/>
            <person name="Lindquist E."/>
            <person name="Lobanov A."/>
            <person name="Lomsadze A."/>
            <person name="Malik S.B."/>
            <person name="Marsh M.E."/>
            <person name="Mackinder L."/>
            <person name="Mock T."/>
            <person name="Mueller-Roeber B."/>
            <person name="Pagarete A."/>
            <person name="Parker M."/>
            <person name="Probert I."/>
            <person name="Quesneville H."/>
            <person name="Raines C."/>
            <person name="Rensing S.A."/>
            <person name="Riano-Pachon D.M."/>
            <person name="Richier S."/>
            <person name="Rokitta S."/>
            <person name="Shiraiwa Y."/>
            <person name="Soanes D.M."/>
            <person name="van der Giezen M."/>
            <person name="Wahlund T.M."/>
            <person name="Williams B."/>
            <person name="Wilson W."/>
            <person name="Wolfe G."/>
            <person name="Wurch L.L."/>
        </authorList>
    </citation>
    <scope>NUCLEOTIDE SEQUENCE</scope>
</reference>
<sequence>MPWPYRSAQAVKIQGGTVPVKPDKQALLDGVKAAYTQAKQNADAAAAAAEDVANAMKQLEDDEELALLRTDNKAAIKALTAEEAKNALNMLHPDTLDTAAAPMGNLKVMPTDILPLALCDQDWVDEMGKVIMADGRPYLTTYQHDQLVPFCMWWTISRFPEFQGQLAASEMPWKAVPDDDGHVLGRPFAPQPMLASPFQNFPLVMPWMGCRCAWPVSQLGYYSICWACGLSKWVALAVEIIITCMELLYLDTLLMQRFYQYAPNSRSWDYIAKQRSPLTIRVTEVVIDFIFMPLFIGLLAFGSDSSKNLNYFETKTMYRILLRSLSTKEAGQTFAYCTLVTWSVLTEIGSVIFPAYITFMAPVIFHVVYSGEVLTDMASFILLFNTIFEFEQKALWLVQFAACLTEEQRTLTTTFVQGHRAKAEIRAVNQAYLWFAFIVIFSIFLTFKSWFSILWIWVIPFSMLYYTMVIHSVPYCMNGWTACPGHTMPCMCLTFALTSLTMFSLFILKHGCFMFPCLCKEEVPGWLFFPSSTALTSPLRGIFDVNLWFFERPVTRLIDWFTAAAWDDDCRWEPTASSFKSQAFMWRVWRVTGIGPDECLKPTYGGCSDPWERDDTLADEEVNGGSLGTLGGFDNQRQG</sequence>
<feature type="transmembrane region" description="Helical" evidence="1">
    <location>
        <begin position="453"/>
        <end position="476"/>
    </location>
</feature>
<evidence type="ECO:0008006" key="4">
    <source>
        <dbReference type="Google" id="ProtNLM"/>
    </source>
</evidence>
<feature type="transmembrane region" description="Helical" evidence="1">
    <location>
        <begin position="282"/>
        <end position="302"/>
    </location>
</feature>
<feature type="transmembrane region" description="Helical" evidence="1">
    <location>
        <begin position="431"/>
        <end position="447"/>
    </location>
</feature>
<feature type="transmembrane region" description="Helical" evidence="1">
    <location>
        <begin position="348"/>
        <end position="369"/>
    </location>
</feature>
<proteinExistence type="predicted"/>
<protein>
    <recommendedName>
        <fullName evidence="4">Ion transport domain-containing protein</fullName>
    </recommendedName>
</protein>
<name>A0A0D3JTL5_EMIH1</name>
<dbReference type="EnsemblProtists" id="EOD26850">
    <property type="protein sequence ID" value="EOD26850"/>
    <property type="gene ID" value="EMIHUDRAFT_443349"/>
</dbReference>
<evidence type="ECO:0000313" key="3">
    <source>
        <dbReference type="Proteomes" id="UP000013827"/>
    </source>
</evidence>
<organism evidence="2 3">
    <name type="scientific">Emiliania huxleyi (strain CCMP1516)</name>
    <dbReference type="NCBI Taxonomy" id="280463"/>
    <lineage>
        <taxon>Eukaryota</taxon>
        <taxon>Haptista</taxon>
        <taxon>Haptophyta</taxon>
        <taxon>Prymnesiophyceae</taxon>
        <taxon>Isochrysidales</taxon>
        <taxon>Noelaerhabdaceae</taxon>
        <taxon>Emiliania</taxon>
    </lineage>
</organism>
<dbReference type="KEGG" id="ehx:EMIHUDRAFT_443349"/>
<evidence type="ECO:0000313" key="2">
    <source>
        <dbReference type="EnsemblProtists" id="EOD26850"/>
    </source>
</evidence>